<keyword evidence="2" id="KW-1185">Reference proteome</keyword>
<gene>
    <name evidence="1" type="ORF">L484_008179</name>
</gene>
<protein>
    <submittedName>
        <fullName evidence="1">Uncharacterized protein</fullName>
    </submittedName>
</protein>
<sequence length="68" mass="7012">MSSKRAIVAESGGNDTLGKMEMWVVVKAGWSVEAPSWSEGRAIDGMVGSCTGGKLGIGKLGGNIVCKR</sequence>
<proteinExistence type="predicted"/>
<evidence type="ECO:0000313" key="1">
    <source>
        <dbReference type="EMBL" id="EXB90582.1"/>
    </source>
</evidence>
<dbReference type="EMBL" id="KE345039">
    <property type="protein sequence ID" value="EXB90582.1"/>
    <property type="molecule type" value="Genomic_DNA"/>
</dbReference>
<name>W9RS97_9ROSA</name>
<reference evidence="2" key="1">
    <citation type="submission" date="2013-01" db="EMBL/GenBank/DDBJ databases">
        <title>Draft Genome Sequence of a Mulberry Tree, Morus notabilis C.K. Schneid.</title>
        <authorList>
            <person name="He N."/>
            <person name="Zhao S."/>
        </authorList>
    </citation>
    <scope>NUCLEOTIDE SEQUENCE</scope>
</reference>
<dbReference type="Proteomes" id="UP000030645">
    <property type="component" value="Unassembled WGS sequence"/>
</dbReference>
<accession>W9RS97</accession>
<evidence type="ECO:0000313" key="2">
    <source>
        <dbReference type="Proteomes" id="UP000030645"/>
    </source>
</evidence>
<organism evidence="1 2">
    <name type="scientific">Morus notabilis</name>
    <dbReference type="NCBI Taxonomy" id="981085"/>
    <lineage>
        <taxon>Eukaryota</taxon>
        <taxon>Viridiplantae</taxon>
        <taxon>Streptophyta</taxon>
        <taxon>Embryophyta</taxon>
        <taxon>Tracheophyta</taxon>
        <taxon>Spermatophyta</taxon>
        <taxon>Magnoliopsida</taxon>
        <taxon>eudicotyledons</taxon>
        <taxon>Gunneridae</taxon>
        <taxon>Pentapetalae</taxon>
        <taxon>rosids</taxon>
        <taxon>fabids</taxon>
        <taxon>Rosales</taxon>
        <taxon>Moraceae</taxon>
        <taxon>Moreae</taxon>
        <taxon>Morus</taxon>
    </lineage>
</organism>
<dbReference type="AlphaFoldDB" id="W9RS97"/>